<accession>A0ABS9ENW3</accession>
<comment type="caution">
    <text evidence="4">The sequence shown here is derived from an EMBL/GenBank/DDBJ whole genome shotgun (WGS) entry which is preliminary data.</text>
</comment>
<feature type="domain" description="CdaR GGDEF-like" evidence="3">
    <location>
        <begin position="149"/>
        <end position="260"/>
    </location>
</feature>
<dbReference type="Gene3D" id="1.10.10.2840">
    <property type="entry name" value="PucR C-terminal helix-turn-helix domain"/>
    <property type="match status" value="1"/>
</dbReference>
<sequence length="376" mass="42599">MDPLQGEGNPASVFIRSIEDRKGVEETVQILGEFLGNVAFWENDTGNLHLAAKSSQFVSQVKEMPLHELIAIYPHGTVEDKGERLGYVLYYREEGADPTEESQVLRFGTTALRLAIEERKGRSEENHQMKGDLVRDILAKNRRLAERSLRKAAERGSGISGPLFVLVAEFNGGKNTSEPVYLLSRWFQSRFPSALQGTVMDDLVLLLPVKGKEWRDDLESVLAEFLSKRKDREEFSIGVGSVVDNAVEAWKSHEEAMEAIVLGGRLGKKSVSFWQDMEVYDVLRSLPPTAKNTKFVNRYMNVIRQDRDAKDTLRSLVRSGWHLKTAAADLKIHYNTLRYRQDRIWEILGMDGQDPMAKLNLTLACLMDEIKEDMGP</sequence>
<dbReference type="EMBL" id="JAKGUD010000002">
    <property type="protein sequence ID" value="MCF4141575.1"/>
    <property type="molecule type" value="Genomic_DNA"/>
</dbReference>
<dbReference type="Pfam" id="PF17853">
    <property type="entry name" value="GGDEF_2"/>
    <property type="match status" value="1"/>
</dbReference>
<dbReference type="Proteomes" id="UP001200430">
    <property type="component" value="Unassembled WGS sequence"/>
</dbReference>
<evidence type="ECO:0000256" key="1">
    <source>
        <dbReference type="ARBA" id="ARBA00006754"/>
    </source>
</evidence>
<dbReference type="Pfam" id="PF13556">
    <property type="entry name" value="HTH_30"/>
    <property type="match status" value="1"/>
</dbReference>
<dbReference type="InterPro" id="IPR025736">
    <property type="entry name" value="PucR_C-HTH_dom"/>
</dbReference>
<feature type="domain" description="PucR C-terminal helix-turn-helix" evidence="2">
    <location>
        <begin position="311"/>
        <end position="366"/>
    </location>
</feature>
<evidence type="ECO:0000313" key="4">
    <source>
        <dbReference type="EMBL" id="MCF4141575.1"/>
    </source>
</evidence>
<gene>
    <name evidence="4" type="ORF">L2W38_01920</name>
</gene>
<dbReference type="RefSeq" id="WP_236098060.1">
    <property type="nucleotide sequence ID" value="NZ_JAKGUD010000002.1"/>
</dbReference>
<evidence type="ECO:0000259" key="2">
    <source>
        <dbReference type="Pfam" id="PF13556"/>
    </source>
</evidence>
<dbReference type="InterPro" id="IPR042070">
    <property type="entry name" value="PucR_C-HTH_sf"/>
</dbReference>
<comment type="similarity">
    <text evidence="1">Belongs to the CdaR family.</text>
</comment>
<dbReference type="InterPro" id="IPR041522">
    <property type="entry name" value="CdaR_GGDEF"/>
</dbReference>
<protein>
    <submittedName>
        <fullName evidence="4">Helix-turn-helix domain-containing protein</fullName>
    </submittedName>
</protein>
<dbReference type="PANTHER" id="PTHR33744">
    <property type="entry name" value="CARBOHYDRATE DIACID REGULATOR"/>
    <property type="match status" value="1"/>
</dbReference>
<name>A0ABS9ENW3_9BACT</name>
<organism evidence="4 5">
    <name type="scientific">Dethiosulfovibrio marinus</name>
    <dbReference type="NCBI Taxonomy" id="133532"/>
    <lineage>
        <taxon>Bacteria</taxon>
        <taxon>Thermotogati</taxon>
        <taxon>Synergistota</taxon>
        <taxon>Synergistia</taxon>
        <taxon>Synergistales</taxon>
        <taxon>Dethiosulfovibrionaceae</taxon>
        <taxon>Dethiosulfovibrio</taxon>
    </lineage>
</organism>
<reference evidence="4 5" key="1">
    <citation type="submission" date="2022-01" db="EMBL/GenBank/DDBJ databases">
        <title>Dethiosulfovibrio faecalis sp. nov., a novel proteolytic, non-sulfur-reducing bacterium isolated from a marine aquaculture solid waste bioreactor.</title>
        <authorList>
            <person name="Grabowski S."/>
            <person name="Apolinario E."/>
            <person name="Schneider N."/>
            <person name="Marshall C.W."/>
            <person name="Sowers K.R."/>
        </authorList>
    </citation>
    <scope>NUCLEOTIDE SEQUENCE [LARGE SCALE GENOMIC DNA]</scope>
    <source>
        <strain evidence="4 5">DSM 12537</strain>
    </source>
</reference>
<proteinExistence type="inferred from homology"/>
<dbReference type="PANTHER" id="PTHR33744:SF1">
    <property type="entry name" value="DNA-BINDING TRANSCRIPTIONAL ACTIVATOR ADER"/>
    <property type="match status" value="1"/>
</dbReference>
<evidence type="ECO:0000313" key="5">
    <source>
        <dbReference type="Proteomes" id="UP001200430"/>
    </source>
</evidence>
<keyword evidence="5" id="KW-1185">Reference proteome</keyword>
<evidence type="ECO:0000259" key="3">
    <source>
        <dbReference type="Pfam" id="PF17853"/>
    </source>
</evidence>
<dbReference type="InterPro" id="IPR051448">
    <property type="entry name" value="CdaR-like_regulators"/>
</dbReference>